<evidence type="ECO:0000313" key="3">
    <source>
        <dbReference type="EMBL" id="PWK52866.1"/>
    </source>
</evidence>
<feature type="chain" id="PRO_5016262958" description="Thiol:disulfide interchange protein DsbA" evidence="2">
    <location>
        <begin position="24"/>
        <end position="233"/>
    </location>
</feature>
<reference evidence="3 4" key="1">
    <citation type="submission" date="2018-05" db="EMBL/GenBank/DDBJ databases">
        <title>Genomic Encyclopedia of Type Strains, Phase IV (KMG-IV): sequencing the most valuable type-strain genomes for metagenomic binning, comparative biology and taxonomic classification.</title>
        <authorList>
            <person name="Goeker M."/>
        </authorList>
    </citation>
    <scope>NUCLEOTIDE SEQUENCE [LARGE SCALE GENOMIC DNA]</scope>
    <source>
        <strain evidence="3 4">DSM 25350</strain>
    </source>
</reference>
<dbReference type="InterPro" id="IPR036249">
    <property type="entry name" value="Thioredoxin-like_sf"/>
</dbReference>
<feature type="compositionally biased region" description="Polar residues" evidence="1">
    <location>
        <begin position="144"/>
        <end position="161"/>
    </location>
</feature>
<evidence type="ECO:0000313" key="4">
    <source>
        <dbReference type="Proteomes" id="UP000245790"/>
    </source>
</evidence>
<keyword evidence="4" id="KW-1185">Reference proteome</keyword>
<gene>
    <name evidence="3" type="ORF">C8D97_10484</name>
</gene>
<dbReference type="EMBL" id="QGGU01000004">
    <property type="protein sequence ID" value="PWK52866.1"/>
    <property type="molecule type" value="Genomic_DNA"/>
</dbReference>
<dbReference type="Gene3D" id="3.40.30.10">
    <property type="entry name" value="Glutaredoxin"/>
    <property type="match status" value="1"/>
</dbReference>
<feature type="signal peptide" evidence="2">
    <location>
        <begin position="1"/>
        <end position="23"/>
    </location>
</feature>
<sequence>MNRKTFIVWLMGMSLGVSGLLKASEPATDVSQRFVESTDYSLLAEPQSDLPELILVFWYQSASSAEVYQALIEQGLNVTLWPAIYREAWRPAAKLALMAEQLEFTPSQQQQLFQRVMAMSKDNQSLAVQDHKAFVRLLSQTSSGTDDTATEAELTSANESDSTIELDSDAIETAVYDSELPKRLKTLQNRLKQLPISSVPTIIFKGRYIIDANQAKTSQRLLQIIQFLDQTTP</sequence>
<keyword evidence="2" id="KW-0732">Signal</keyword>
<comment type="caution">
    <text evidence="3">The sequence shown here is derived from an EMBL/GenBank/DDBJ whole genome shotgun (WGS) entry which is preliminary data.</text>
</comment>
<organism evidence="3 4">
    <name type="scientific">Pleionea mediterranea</name>
    <dbReference type="NCBI Taxonomy" id="523701"/>
    <lineage>
        <taxon>Bacteria</taxon>
        <taxon>Pseudomonadati</taxon>
        <taxon>Pseudomonadota</taxon>
        <taxon>Gammaproteobacteria</taxon>
        <taxon>Oceanospirillales</taxon>
        <taxon>Pleioneaceae</taxon>
        <taxon>Pleionea</taxon>
    </lineage>
</organism>
<dbReference type="SUPFAM" id="SSF52833">
    <property type="entry name" value="Thioredoxin-like"/>
    <property type="match status" value="1"/>
</dbReference>
<dbReference type="Proteomes" id="UP000245790">
    <property type="component" value="Unassembled WGS sequence"/>
</dbReference>
<evidence type="ECO:0008006" key="5">
    <source>
        <dbReference type="Google" id="ProtNLM"/>
    </source>
</evidence>
<proteinExistence type="predicted"/>
<feature type="region of interest" description="Disordered" evidence="1">
    <location>
        <begin position="144"/>
        <end position="163"/>
    </location>
</feature>
<accession>A0A316FYU0</accession>
<dbReference type="AlphaFoldDB" id="A0A316FYU0"/>
<evidence type="ECO:0000256" key="2">
    <source>
        <dbReference type="SAM" id="SignalP"/>
    </source>
</evidence>
<dbReference type="OrthoDB" id="6194111at2"/>
<name>A0A316FYU0_9GAMM</name>
<evidence type="ECO:0000256" key="1">
    <source>
        <dbReference type="SAM" id="MobiDB-lite"/>
    </source>
</evidence>
<protein>
    <recommendedName>
        <fullName evidence="5">Thiol:disulfide interchange protein DsbA</fullName>
    </recommendedName>
</protein>
<dbReference type="RefSeq" id="WP_146196088.1">
    <property type="nucleotide sequence ID" value="NZ_QGGU01000004.1"/>
</dbReference>